<dbReference type="OrthoDB" id="9801054at2"/>
<dbReference type="GO" id="GO:0005524">
    <property type="term" value="F:ATP binding"/>
    <property type="evidence" value="ECO:0007669"/>
    <property type="project" value="UniProtKB-UniRule"/>
</dbReference>
<keyword evidence="8 13" id="KW-0067">ATP-binding</keyword>
<dbReference type="Proteomes" id="UP000286934">
    <property type="component" value="Unassembled WGS sequence"/>
</dbReference>
<dbReference type="InterPro" id="IPR011063">
    <property type="entry name" value="TilS/TtcA_N"/>
</dbReference>
<comment type="catalytic activity">
    <reaction evidence="13">
        <text>cytidine(32) in tRNA + S-sulfanyl-L-cysteinyl-[cysteine desulfurase] + AH2 + ATP = 2-thiocytidine(32) in tRNA + L-cysteinyl-[cysteine desulfurase] + A + AMP + diphosphate + H(+)</text>
        <dbReference type="Rhea" id="RHEA:57048"/>
        <dbReference type="Rhea" id="RHEA-COMP:10288"/>
        <dbReference type="Rhea" id="RHEA-COMP:12157"/>
        <dbReference type="Rhea" id="RHEA-COMP:12158"/>
        <dbReference type="Rhea" id="RHEA-COMP:14821"/>
        <dbReference type="ChEBI" id="CHEBI:13193"/>
        <dbReference type="ChEBI" id="CHEBI:15378"/>
        <dbReference type="ChEBI" id="CHEBI:17499"/>
        <dbReference type="ChEBI" id="CHEBI:29950"/>
        <dbReference type="ChEBI" id="CHEBI:30616"/>
        <dbReference type="ChEBI" id="CHEBI:33019"/>
        <dbReference type="ChEBI" id="CHEBI:61963"/>
        <dbReference type="ChEBI" id="CHEBI:82748"/>
        <dbReference type="ChEBI" id="CHEBI:141453"/>
        <dbReference type="ChEBI" id="CHEBI:456215"/>
    </reaction>
</comment>
<feature type="binding site" evidence="13">
    <location>
        <position position="226"/>
    </location>
    <ligand>
        <name>[4Fe-4S] cluster</name>
        <dbReference type="ChEBI" id="CHEBI:49883"/>
    </ligand>
</feature>
<comment type="pathway">
    <text evidence="13">tRNA modification.</text>
</comment>
<comment type="caution">
    <text evidence="15">The sequence shown here is derived from an EMBL/GenBank/DDBJ whole genome shotgun (WGS) entry which is preliminary data.</text>
</comment>
<evidence type="ECO:0000256" key="7">
    <source>
        <dbReference type="ARBA" id="ARBA00022741"/>
    </source>
</evidence>
<keyword evidence="9 13" id="KW-0460">Magnesium</keyword>
<keyword evidence="6 13" id="KW-0479">Metal-binding</keyword>
<evidence type="ECO:0000256" key="3">
    <source>
        <dbReference type="ARBA" id="ARBA00022555"/>
    </source>
</evidence>
<protein>
    <recommendedName>
        <fullName evidence="13">tRNA-cytidine(32) 2-sulfurtransferase</fullName>
        <ecNumber evidence="13">2.8.1.-</ecNumber>
    </recommendedName>
    <alternativeName>
        <fullName evidence="13">Two-thiocytidine biosynthesis protein A</fullName>
    </alternativeName>
    <alternativeName>
        <fullName evidence="13">tRNA 2-thiocytidine biosynthesis protein TtcA</fullName>
    </alternativeName>
</protein>
<evidence type="ECO:0000256" key="5">
    <source>
        <dbReference type="ARBA" id="ARBA00022694"/>
    </source>
</evidence>
<organism evidence="15 16">
    <name type="scientific">Aliidiomarina shirensis</name>
    <dbReference type="NCBI Taxonomy" id="1048642"/>
    <lineage>
        <taxon>Bacteria</taxon>
        <taxon>Pseudomonadati</taxon>
        <taxon>Pseudomonadota</taxon>
        <taxon>Gammaproteobacteria</taxon>
        <taxon>Alteromonadales</taxon>
        <taxon>Idiomarinaceae</taxon>
        <taxon>Aliidiomarina</taxon>
    </lineage>
</organism>
<evidence type="ECO:0000256" key="6">
    <source>
        <dbReference type="ARBA" id="ARBA00022723"/>
    </source>
</evidence>
<dbReference type="PANTHER" id="PTHR43686:SF1">
    <property type="entry name" value="AMINOTRAN_5 DOMAIN-CONTAINING PROTEIN"/>
    <property type="match status" value="1"/>
</dbReference>
<keyword evidence="11 13" id="KW-0408">Iron</keyword>
<dbReference type="InterPro" id="IPR012089">
    <property type="entry name" value="tRNA_Cyd_32_2_STrfase"/>
</dbReference>
<gene>
    <name evidence="13" type="primary">ttcA</name>
    <name evidence="15" type="ORF">CWE13_01575</name>
</gene>
<evidence type="ECO:0000313" key="16">
    <source>
        <dbReference type="Proteomes" id="UP000286934"/>
    </source>
</evidence>
<dbReference type="GO" id="GO:0000049">
    <property type="term" value="F:tRNA binding"/>
    <property type="evidence" value="ECO:0007669"/>
    <property type="project" value="UniProtKB-KW"/>
</dbReference>
<dbReference type="Pfam" id="PF01171">
    <property type="entry name" value="ATP_bind_3"/>
    <property type="match status" value="1"/>
</dbReference>
<evidence type="ECO:0000256" key="2">
    <source>
        <dbReference type="ARBA" id="ARBA00022490"/>
    </source>
</evidence>
<dbReference type="HAMAP" id="MF_01850">
    <property type="entry name" value="TtcA"/>
    <property type="match status" value="1"/>
</dbReference>
<evidence type="ECO:0000256" key="1">
    <source>
        <dbReference type="ARBA" id="ARBA00022485"/>
    </source>
</evidence>
<accession>A0A432WX44</accession>
<dbReference type="InterPro" id="IPR014729">
    <property type="entry name" value="Rossmann-like_a/b/a_fold"/>
</dbReference>
<keyword evidence="7 13" id="KW-0547">Nucleotide-binding</keyword>
<dbReference type="GO" id="GO:0051539">
    <property type="term" value="F:4 iron, 4 sulfur cluster binding"/>
    <property type="evidence" value="ECO:0007669"/>
    <property type="project" value="UniProtKB-UniRule"/>
</dbReference>
<dbReference type="SUPFAM" id="SSF52402">
    <property type="entry name" value="Adenine nucleotide alpha hydrolases-like"/>
    <property type="match status" value="1"/>
</dbReference>
<dbReference type="EC" id="2.8.1.-" evidence="13"/>
<feature type="short sequence motif" description="PP-loop motif" evidence="13">
    <location>
        <begin position="60"/>
        <end position="65"/>
    </location>
</feature>
<evidence type="ECO:0000259" key="14">
    <source>
        <dbReference type="Pfam" id="PF01171"/>
    </source>
</evidence>
<dbReference type="Gene3D" id="3.40.50.620">
    <property type="entry name" value="HUPs"/>
    <property type="match status" value="1"/>
</dbReference>
<evidence type="ECO:0000256" key="4">
    <source>
        <dbReference type="ARBA" id="ARBA00022679"/>
    </source>
</evidence>
<dbReference type="GO" id="GO:0016783">
    <property type="term" value="F:sulfurtransferase activity"/>
    <property type="evidence" value="ECO:0007669"/>
    <property type="project" value="UniProtKB-UniRule"/>
</dbReference>
<evidence type="ECO:0000256" key="13">
    <source>
        <dbReference type="HAMAP-Rule" id="MF_01850"/>
    </source>
</evidence>
<dbReference type="GO" id="GO:0005737">
    <property type="term" value="C:cytoplasm"/>
    <property type="evidence" value="ECO:0007669"/>
    <property type="project" value="UniProtKB-SubCell"/>
</dbReference>
<keyword evidence="4 13" id="KW-0808">Transferase</keyword>
<evidence type="ECO:0000313" key="15">
    <source>
        <dbReference type="EMBL" id="RUO38358.1"/>
    </source>
</evidence>
<keyword evidence="16" id="KW-1185">Reference proteome</keyword>
<dbReference type="GO" id="GO:0000287">
    <property type="term" value="F:magnesium ion binding"/>
    <property type="evidence" value="ECO:0007669"/>
    <property type="project" value="UniProtKB-UniRule"/>
</dbReference>
<keyword evidence="3 13" id="KW-0820">tRNA-binding</keyword>
<dbReference type="PANTHER" id="PTHR43686">
    <property type="entry name" value="SULFURTRANSFERASE-RELATED"/>
    <property type="match status" value="1"/>
</dbReference>
<evidence type="ECO:0000256" key="9">
    <source>
        <dbReference type="ARBA" id="ARBA00022842"/>
    </source>
</evidence>
<keyword evidence="12 13" id="KW-0411">Iron-sulfur</keyword>
<keyword evidence="1 13" id="KW-0004">4Fe-4S</keyword>
<comment type="subcellular location">
    <subcellularLocation>
        <location evidence="13">Cytoplasm</location>
    </subcellularLocation>
</comment>
<keyword evidence="10 13" id="KW-0694">RNA-binding</keyword>
<name>A0A432WX44_9GAMM</name>
<evidence type="ECO:0000256" key="12">
    <source>
        <dbReference type="ARBA" id="ARBA00023014"/>
    </source>
</evidence>
<comment type="subunit">
    <text evidence="13">Homodimer.</text>
</comment>
<keyword evidence="5 13" id="KW-0819">tRNA processing</keyword>
<reference evidence="16" key="1">
    <citation type="journal article" date="2018" name="Front. Microbiol.">
        <title>Genome-Based Analysis Reveals the Taxonomy and Diversity of the Family Idiomarinaceae.</title>
        <authorList>
            <person name="Liu Y."/>
            <person name="Lai Q."/>
            <person name="Shao Z."/>
        </authorList>
    </citation>
    <scope>NUCLEOTIDE SEQUENCE [LARGE SCALE GENOMIC DNA]</scope>
    <source>
        <strain evidence="16">AIS</strain>
    </source>
</reference>
<evidence type="ECO:0000256" key="8">
    <source>
        <dbReference type="ARBA" id="ARBA00022840"/>
    </source>
</evidence>
<feature type="domain" description="tRNA(Ile)-lysidine/2-thiocytidine synthase N-terminal" evidence="14">
    <location>
        <begin position="55"/>
        <end position="217"/>
    </location>
</feature>
<dbReference type="CDD" id="cd24138">
    <property type="entry name" value="TtcA-like"/>
    <property type="match status" value="1"/>
</dbReference>
<dbReference type="GO" id="GO:0034227">
    <property type="term" value="P:tRNA thio-modification"/>
    <property type="evidence" value="ECO:0007669"/>
    <property type="project" value="UniProtKB-UniRule"/>
</dbReference>
<proteinExistence type="inferred from homology"/>
<comment type="function">
    <text evidence="13">Catalyzes the ATP-dependent 2-thiolation of cytidine in position 32 of tRNA, to form 2-thiocytidine (s(2)C32). The sulfur atoms are provided by the cysteine/cysteine desulfurase (IscS) system.</text>
</comment>
<comment type="similarity">
    <text evidence="13">Belongs to the TtcA family.</text>
</comment>
<evidence type="ECO:0000256" key="11">
    <source>
        <dbReference type="ARBA" id="ARBA00023004"/>
    </source>
</evidence>
<evidence type="ECO:0000256" key="10">
    <source>
        <dbReference type="ARBA" id="ARBA00022884"/>
    </source>
</evidence>
<keyword evidence="2 13" id="KW-0963">Cytoplasm</keyword>
<comment type="cofactor">
    <cofactor evidence="13">
        <name>[4Fe-4S] cluster</name>
        <dbReference type="ChEBI" id="CHEBI:49883"/>
    </cofactor>
    <text evidence="13">Binds 1 [4Fe-4S] cluster per subunit. The cluster is chelated by three Cys residues, the fourth Fe has a free coordination site that may bind a sulfur atom transferred from the persulfide of IscS.</text>
</comment>
<dbReference type="RefSeq" id="WP_126805581.1">
    <property type="nucleotide sequence ID" value="NZ_PIPP01000001.1"/>
</dbReference>
<comment type="cofactor">
    <cofactor evidence="13">
        <name>Mg(2+)</name>
        <dbReference type="ChEBI" id="CHEBI:18420"/>
    </cofactor>
</comment>
<sequence>MSTHSLNTHTDNASSDVLAAQKKQKYSFNKLEKRIRRAAGQAIEDFAMITDGDRIMVCLSGGKDSYTLLSTLQYFQKVAPIKFELIAVNLDQKQPGFPEHVLPEYLATQNVDFRIIEEDTYSIVKEKVPVGKTTCALCSRLRRGILYNTAKTLGATKIALGHHRDDILETLLLNMFHGGSMKSMPPKLVSDNGEHVVIRPLAYAREKDIVKYAEAMNYPIIPCNLCGSQENLQRKMIKDMLKTWDKQYPGRIESMFKALTNVVPSHLVDAELFDFKSLEANGIADANGDTAFDQPVVGSARAFLDDDDIAVDENTDVHILKL</sequence>
<dbReference type="NCBIfam" id="NF007972">
    <property type="entry name" value="PRK10696.1"/>
    <property type="match status" value="1"/>
</dbReference>
<dbReference type="EMBL" id="PIPP01000001">
    <property type="protein sequence ID" value="RUO38358.1"/>
    <property type="molecule type" value="Genomic_DNA"/>
</dbReference>
<feature type="binding site" evidence="13">
    <location>
        <position position="138"/>
    </location>
    <ligand>
        <name>[4Fe-4S] cluster</name>
        <dbReference type="ChEBI" id="CHEBI:49883"/>
    </ligand>
</feature>
<feature type="binding site" evidence="13">
    <location>
        <position position="135"/>
    </location>
    <ligand>
        <name>[4Fe-4S] cluster</name>
        <dbReference type="ChEBI" id="CHEBI:49883"/>
    </ligand>
</feature>
<comment type="miscellaneous">
    <text evidence="13">The thiolation reaction likely consists of two steps: a first activation step by ATP to form an adenylated intermediate of the target base of tRNA, and a second nucleophilic substitution step of the sulfur (S) atom supplied by the hydrosulfide attached to the Fe-S cluster.</text>
</comment>
<dbReference type="AlphaFoldDB" id="A0A432WX44"/>